<protein>
    <recommendedName>
        <fullName evidence="15">Formamidopyrimidine-DNA glycosylase</fullName>
        <shortName evidence="15">Fapy-DNA glycosylase</shortName>
        <ecNumber evidence="15">3.2.2.23</ecNumber>
    </recommendedName>
    <alternativeName>
        <fullName evidence="15">DNA-(apurinic or apyrimidinic site) lyase MutM</fullName>
        <shortName evidence="15">AP lyase MutM</shortName>
        <ecNumber evidence="15">4.2.99.18</ecNumber>
    </alternativeName>
</protein>
<comment type="similarity">
    <text evidence="2 15">Belongs to the FPG family.</text>
</comment>
<evidence type="ECO:0000256" key="2">
    <source>
        <dbReference type="ARBA" id="ARBA00009409"/>
    </source>
</evidence>
<dbReference type="Gene3D" id="3.20.190.10">
    <property type="entry name" value="MutM-like, N-terminal"/>
    <property type="match status" value="1"/>
</dbReference>
<dbReference type="Pfam" id="PF06831">
    <property type="entry name" value="H2TH"/>
    <property type="match status" value="1"/>
</dbReference>
<keyword evidence="7 15" id="KW-0378">Hydrolase</keyword>
<feature type="binding site" evidence="15">
    <location>
        <position position="114"/>
    </location>
    <ligand>
        <name>DNA</name>
        <dbReference type="ChEBI" id="CHEBI:16991"/>
    </ligand>
</feature>
<accession>A0ABV0BJH6</accession>
<dbReference type="PANTHER" id="PTHR22993:SF9">
    <property type="entry name" value="FORMAMIDOPYRIMIDINE-DNA GLYCOSYLASE"/>
    <property type="match status" value="1"/>
</dbReference>
<evidence type="ECO:0000256" key="1">
    <source>
        <dbReference type="ARBA" id="ARBA00001668"/>
    </source>
</evidence>
<dbReference type="Proteomes" id="UP001418637">
    <property type="component" value="Unassembled WGS sequence"/>
</dbReference>
<dbReference type="PROSITE" id="PS01242">
    <property type="entry name" value="ZF_FPG_1"/>
    <property type="match status" value="1"/>
</dbReference>
<evidence type="ECO:0000256" key="5">
    <source>
        <dbReference type="ARBA" id="ARBA00022763"/>
    </source>
</evidence>
<dbReference type="EC" id="3.2.2.23" evidence="15"/>
<evidence type="ECO:0000259" key="17">
    <source>
        <dbReference type="PROSITE" id="PS51068"/>
    </source>
</evidence>
<dbReference type="Pfam" id="PF06827">
    <property type="entry name" value="zf-FPG_IleRS"/>
    <property type="match status" value="1"/>
</dbReference>
<feature type="binding site" evidence="15">
    <location>
        <position position="95"/>
    </location>
    <ligand>
        <name>DNA</name>
        <dbReference type="ChEBI" id="CHEBI:16991"/>
    </ligand>
</feature>
<dbReference type="RefSeq" id="WP_346335683.1">
    <property type="nucleotide sequence ID" value="NZ_JBBYXI010000001.1"/>
</dbReference>
<dbReference type="InterPro" id="IPR010979">
    <property type="entry name" value="Ribosomal_uS13-like_H2TH"/>
</dbReference>
<comment type="catalytic activity">
    <reaction evidence="14 15">
        <text>2'-deoxyribonucleotide-(2'-deoxyribose 5'-phosphate)-2'-deoxyribonucleotide-DNA = a 3'-end 2'-deoxyribonucleotide-(2,3-dehydro-2,3-deoxyribose 5'-phosphate)-DNA + a 5'-end 5'-phospho-2'-deoxyribonucleoside-DNA + H(+)</text>
        <dbReference type="Rhea" id="RHEA:66592"/>
        <dbReference type="Rhea" id="RHEA-COMP:13180"/>
        <dbReference type="Rhea" id="RHEA-COMP:16897"/>
        <dbReference type="Rhea" id="RHEA-COMP:17067"/>
        <dbReference type="ChEBI" id="CHEBI:15378"/>
        <dbReference type="ChEBI" id="CHEBI:136412"/>
        <dbReference type="ChEBI" id="CHEBI:157695"/>
        <dbReference type="ChEBI" id="CHEBI:167181"/>
        <dbReference type="EC" id="4.2.99.18"/>
    </reaction>
</comment>
<dbReference type="SUPFAM" id="SSF57716">
    <property type="entry name" value="Glucocorticoid receptor-like (DNA-binding domain)"/>
    <property type="match status" value="1"/>
</dbReference>
<dbReference type="InterPro" id="IPR020629">
    <property type="entry name" value="FPG_Glyclase"/>
</dbReference>
<evidence type="ECO:0000256" key="8">
    <source>
        <dbReference type="ARBA" id="ARBA00022833"/>
    </source>
</evidence>
<sequence>MPELPEVETTRRGLLAAMEGSRFTDVRQRRANLRFTFPENFSQRLVGTDILSLDRRAKYLVAHLSSEEVLIMHLGMSGSFSVLPPEKPVAEFGKHDHVVFGFANGYTVIYNDPRRFGFMDIVASDQLETSKHLSHLGIEPLGNQLSGPVLKQLFADKKTPMKTALLDQRLIAGLGNIYVCEALFRTRIHPERPAGSLTAEEAEVLSISIRDVLNEALASGGSTLRNYSQTDGTLGYFQHQFQVYDHEGDPCPTPECKGHIHRIVQAGRSTFFCPTCQKI</sequence>
<dbReference type="NCBIfam" id="TIGR00577">
    <property type="entry name" value="fpg"/>
    <property type="match status" value="1"/>
</dbReference>
<keyword evidence="11 15" id="KW-0456">Lyase</keyword>
<dbReference type="InterPro" id="IPR012319">
    <property type="entry name" value="FPG_cat"/>
</dbReference>
<dbReference type="GO" id="GO:0140078">
    <property type="term" value="F:class I DNA-(apurinic or apyrimidinic site) endonuclease activity"/>
    <property type="evidence" value="ECO:0007669"/>
    <property type="project" value="UniProtKB-EC"/>
</dbReference>
<evidence type="ECO:0000256" key="3">
    <source>
        <dbReference type="ARBA" id="ARBA00011245"/>
    </source>
</evidence>
<feature type="binding site" evidence="15">
    <location>
        <position position="157"/>
    </location>
    <ligand>
        <name>DNA</name>
        <dbReference type="ChEBI" id="CHEBI:16991"/>
    </ligand>
</feature>
<feature type="active site" description="Proton donor" evidence="15">
    <location>
        <position position="3"/>
    </location>
</feature>
<dbReference type="InterPro" id="IPR015887">
    <property type="entry name" value="DNA_glyclase_Znf_dom_DNA_BS"/>
</dbReference>
<comment type="subunit">
    <text evidence="3 15">Monomer.</text>
</comment>
<dbReference type="Gene3D" id="1.10.8.50">
    <property type="match status" value="1"/>
</dbReference>
<dbReference type="CDD" id="cd20335">
    <property type="entry name" value="BRcat_RBR"/>
    <property type="match status" value="1"/>
</dbReference>
<keyword evidence="12 15" id="KW-0511">Multifunctional enzyme</keyword>
<evidence type="ECO:0000256" key="6">
    <source>
        <dbReference type="ARBA" id="ARBA00022771"/>
    </source>
</evidence>
<keyword evidence="10 15" id="KW-0234">DNA repair</keyword>
<keyword evidence="8 15" id="KW-0862">Zinc</keyword>
<keyword evidence="19" id="KW-1185">Reference proteome</keyword>
<feature type="active site" description="Proton donor; for delta-elimination activity" evidence="15">
    <location>
        <position position="268"/>
    </location>
</feature>
<comment type="catalytic activity">
    <reaction evidence="1 15">
        <text>Hydrolysis of DNA containing ring-opened 7-methylguanine residues, releasing 2,6-diamino-4-hydroxy-5-(N-methyl)formamidopyrimidine.</text>
        <dbReference type="EC" id="3.2.2.23"/>
    </reaction>
</comment>
<evidence type="ECO:0000256" key="12">
    <source>
        <dbReference type="ARBA" id="ARBA00023268"/>
    </source>
</evidence>
<dbReference type="GO" id="GO:0008534">
    <property type="term" value="F:oxidized purine nucleobase lesion DNA N-glycosylase activity"/>
    <property type="evidence" value="ECO:0007669"/>
    <property type="project" value="UniProtKB-EC"/>
</dbReference>
<evidence type="ECO:0000313" key="18">
    <source>
        <dbReference type="EMBL" id="MEN3929690.1"/>
    </source>
</evidence>
<dbReference type="PROSITE" id="PS51068">
    <property type="entry name" value="FPG_CAT"/>
    <property type="match status" value="1"/>
</dbReference>
<feature type="domain" description="Formamidopyrimidine-DNA glycosylase catalytic" evidence="17">
    <location>
        <begin position="2"/>
        <end position="117"/>
    </location>
</feature>
<keyword evidence="5 15" id="KW-0227">DNA damage</keyword>
<feature type="active site" description="Schiff-base intermediate with DNA" evidence="15">
    <location>
        <position position="2"/>
    </location>
</feature>
<proteinExistence type="inferred from homology"/>
<evidence type="ECO:0000256" key="10">
    <source>
        <dbReference type="ARBA" id="ARBA00023204"/>
    </source>
</evidence>
<dbReference type="InterPro" id="IPR000214">
    <property type="entry name" value="Znf_DNA_glyclase/AP_lyase"/>
</dbReference>
<dbReference type="PROSITE" id="PS51066">
    <property type="entry name" value="ZF_FPG_2"/>
    <property type="match status" value="1"/>
</dbReference>
<evidence type="ECO:0000256" key="11">
    <source>
        <dbReference type="ARBA" id="ARBA00023239"/>
    </source>
</evidence>
<dbReference type="Pfam" id="PF01149">
    <property type="entry name" value="Fapy_DNA_glyco"/>
    <property type="match status" value="1"/>
</dbReference>
<dbReference type="EMBL" id="JBBYXI010000001">
    <property type="protein sequence ID" value="MEN3929690.1"/>
    <property type="molecule type" value="Genomic_DNA"/>
</dbReference>
<keyword evidence="13 15" id="KW-0326">Glycosidase</keyword>
<dbReference type="CDD" id="cd08966">
    <property type="entry name" value="EcFpg-like_N"/>
    <property type="match status" value="1"/>
</dbReference>
<feature type="domain" description="FPG-type" evidence="16">
    <location>
        <begin position="242"/>
        <end position="278"/>
    </location>
</feature>
<dbReference type="SUPFAM" id="SSF81624">
    <property type="entry name" value="N-terminal domain of MutM-like DNA repair proteins"/>
    <property type="match status" value="1"/>
</dbReference>
<dbReference type="InterPro" id="IPR010663">
    <property type="entry name" value="Znf_FPG/IleRS"/>
</dbReference>
<dbReference type="InterPro" id="IPR015886">
    <property type="entry name" value="H2TH_FPG"/>
</dbReference>
<comment type="caution">
    <text evidence="18">The sequence shown here is derived from an EMBL/GenBank/DDBJ whole genome shotgun (WGS) entry which is preliminary data.</text>
</comment>
<dbReference type="EC" id="4.2.99.18" evidence="15"/>
<comment type="function">
    <text evidence="15">Involved in base excision repair of DNA damaged by oxidation or by mutagenic agents. Acts as DNA glycosylase that recognizes and removes damaged bases. Has a preference for oxidized purines, such as 7,8-dihydro-8-oxoguanine (8-oxoG). Has AP (apurinic/apyrimidinic) lyase activity and introduces nicks in the DNA strand. Cleaves the DNA backbone by beta-delta elimination to generate a single-strand break at the site of the removed base with both 3'- and 5'-phosphates.</text>
</comment>
<evidence type="ECO:0000256" key="15">
    <source>
        <dbReference type="HAMAP-Rule" id="MF_00103"/>
    </source>
</evidence>
<keyword evidence="4 15" id="KW-0479">Metal-binding</keyword>
<evidence type="ECO:0000256" key="7">
    <source>
        <dbReference type="ARBA" id="ARBA00022801"/>
    </source>
</evidence>
<comment type="cofactor">
    <cofactor evidence="15">
        <name>Zn(2+)</name>
        <dbReference type="ChEBI" id="CHEBI:29105"/>
    </cofactor>
    <text evidence="15">Binds 1 zinc ion per subunit.</text>
</comment>
<dbReference type="NCBIfam" id="NF002211">
    <property type="entry name" value="PRK01103.1"/>
    <property type="match status" value="1"/>
</dbReference>
<evidence type="ECO:0000256" key="14">
    <source>
        <dbReference type="ARBA" id="ARBA00044632"/>
    </source>
</evidence>
<keyword evidence="9 15" id="KW-0238">DNA-binding</keyword>
<evidence type="ECO:0000313" key="19">
    <source>
        <dbReference type="Proteomes" id="UP001418637"/>
    </source>
</evidence>
<evidence type="ECO:0000256" key="9">
    <source>
        <dbReference type="ARBA" id="ARBA00023125"/>
    </source>
</evidence>
<dbReference type="SMART" id="SM01232">
    <property type="entry name" value="H2TH"/>
    <property type="match status" value="1"/>
</dbReference>
<reference evidence="18 19" key="1">
    <citation type="submission" date="2024-04" db="EMBL/GenBank/DDBJ databases">
        <title>A novel species isolated from cricket.</title>
        <authorList>
            <person name="Wang H.-C."/>
        </authorList>
    </citation>
    <scope>NUCLEOTIDE SEQUENCE [LARGE SCALE GENOMIC DNA]</scope>
    <source>
        <strain evidence="18 19">WL0021</strain>
    </source>
</reference>
<dbReference type="InterPro" id="IPR035937">
    <property type="entry name" value="FPG_N"/>
</dbReference>
<organism evidence="18 19">
    <name type="scientific">Hohaiivirga grylli</name>
    <dbReference type="NCBI Taxonomy" id="3133970"/>
    <lineage>
        <taxon>Bacteria</taxon>
        <taxon>Pseudomonadati</taxon>
        <taxon>Pseudomonadota</taxon>
        <taxon>Alphaproteobacteria</taxon>
        <taxon>Hyphomicrobiales</taxon>
        <taxon>Methylobacteriaceae</taxon>
        <taxon>Hohaiivirga</taxon>
    </lineage>
</organism>
<gene>
    <name evidence="15 18" type="primary">mutM</name>
    <name evidence="15" type="synonym">fpg</name>
    <name evidence="18" type="ORF">WJT86_01280</name>
</gene>
<dbReference type="SUPFAM" id="SSF46946">
    <property type="entry name" value="S13-like H2TH domain"/>
    <property type="match status" value="1"/>
</dbReference>
<dbReference type="PANTHER" id="PTHR22993">
    <property type="entry name" value="FORMAMIDOPYRIMIDINE-DNA GLYCOSYLASE"/>
    <property type="match status" value="1"/>
</dbReference>
<evidence type="ECO:0000256" key="4">
    <source>
        <dbReference type="ARBA" id="ARBA00022723"/>
    </source>
</evidence>
<evidence type="ECO:0000259" key="16">
    <source>
        <dbReference type="PROSITE" id="PS51066"/>
    </source>
</evidence>
<dbReference type="HAMAP" id="MF_00103">
    <property type="entry name" value="Fapy_DNA_glycosyl"/>
    <property type="match status" value="1"/>
</dbReference>
<feature type="active site" description="Proton donor; for beta-elimination activity" evidence="15">
    <location>
        <position position="58"/>
    </location>
</feature>
<evidence type="ECO:0000256" key="13">
    <source>
        <dbReference type="ARBA" id="ARBA00023295"/>
    </source>
</evidence>
<keyword evidence="6 15" id="KW-0863">Zinc-finger</keyword>
<name>A0ABV0BJH6_9HYPH</name>
<dbReference type="SMART" id="SM00898">
    <property type="entry name" value="Fapy_DNA_glyco"/>
    <property type="match status" value="1"/>
</dbReference>